<dbReference type="OrthoDB" id="509497at2759"/>
<accession>A0A8S3WA41</accession>
<reference evidence="2" key="1">
    <citation type="submission" date="2021-04" db="EMBL/GenBank/DDBJ databases">
        <authorList>
            <person name="Tunstrom K."/>
        </authorList>
    </citation>
    <scope>NUCLEOTIDE SEQUENCE</scope>
</reference>
<feature type="compositionally biased region" description="Basic and acidic residues" evidence="1">
    <location>
        <begin position="1"/>
        <end position="14"/>
    </location>
</feature>
<name>A0A8S3WA41_PARAO</name>
<comment type="caution">
    <text evidence="2">The sequence shown here is derived from an EMBL/GenBank/DDBJ whole genome shotgun (WGS) entry which is preliminary data.</text>
</comment>
<keyword evidence="3" id="KW-1185">Reference proteome</keyword>
<protein>
    <submittedName>
        <fullName evidence="2">(apollo) hypothetical protein</fullName>
    </submittedName>
</protein>
<sequence>MDAKITDDGKKDSAQRAAAWRSPGRNWSWRWTRQHASSRARGAARPPSSAPHPSSPPEGLMSAGSSRTQQAAPAAGGAHRMRWSQLMNANALRAYFRAKGEETGCLAYRARMHRFFAELEPSVSVTEQNLADRVRYILRSNIFGNAELERLRREAVPSSNGNAMAGNAAPLDAQQTAHVDAAVNIPFVVNSDDDGIVSHELEKMRSILEESMLEECEDADLLLLLLTETSLNVMYFGEEEDVNDNEDEGDSAIGDTEKCEKLNYNENIVAFIEKRELTRNIKPLVCSNILLEKITSNYIIVKQIISNLSWQDKAMCKLVCNNWYSAVQTLQKEQISPEDFVIDLCCSLKSGGGKGWFKKSGIFYTEPLVILTFANTAGFSAVCKCKVIQPRPCEQHCEKEHCLIDLINCHVNAPKNCMLTVKANYLVYRPQPHSNTYGHSITHYKYTWTNPFIAGIFIPKIPDVSFQVLNIRSQNSLQQEFYDVVDKLSKEHVIKGVLVYVTEKYLLDSVEDIVFLNYFKDVQPNVPYALGGCIVEDTMSENSDINLLVDSLNEGADFISENLLSIGLFTIPKTSNNNEYNFEMYSFIIESSDWTKPKIQQSVTEFSKKVPRFEHSIALKLSCVGRDQKHVLEQDCFRAVFPNTTIVGCYGNGELGIHHPARPEPEALSNATKRHRRDSGPQFGIMYSYSTVFVYIGWGKIISPQGPL</sequence>
<evidence type="ECO:0000256" key="1">
    <source>
        <dbReference type="SAM" id="MobiDB-lite"/>
    </source>
</evidence>
<gene>
    <name evidence="2" type="ORF">PAPOLLO_LOCUS3569</name>
</gene>
<dbReference type="Proteomes" id="UP000691718">
    <property type="component" value="Unassembled WGS sequence"/>
</dbReference>
<proteinExistence type="predicted"/>
<dbReference type="AlphaFoldDB" id="A0A8S3WA41"/>
<feature type="region of interest" description="Disordered" evidence="1">
    <location>
        <begin position="1"/>
        <end position="79"/>
    </location>
</feature>
<dbReference type="EMBL" id="CAJQZP010000212">
    <property type="protein sequence ID" value="CAG4947269.1"/>
    <property type="molecule type" value="Genomic_DNA"/>
</dbReference>
<organism evidence="2 3">
    <name type="scientific">Parnassius apollo</name>
    <name type="common">Apollo butterfly</name>
    <name type="synonym">Papilio apollo</name>
    <dbReference type="NCBI Taxonomy" id="110799"/>
    <lineage>
        <taxon>Eukaryota</taxon>
        <taxon>Metazoa</taxon>
        <taxon>Ecdysozoa</taxon>
        <taxon>Arthropoda</taxon>
        <taxon>Hexapoda</taxon>
        <taxon>Insecta</taxon>
        <taxon>Pterygota</taxon>
        <taxon>Neoptera</taxon>
        <taxon>Endopterygota</taxon>
        <taxon>Lepidoptera</taxon>
        <taxon>Glossata</taxon>
        <taxon>Ditrysia</taxon>
        <taxon>Papilionoidea</taxon>
        <taxon>Papilionidae</taxon>
        <taxon>Parnassiinae</taxon>
        <taxon>Parnassini</taxon>
        <taxon>Parnassius</taxon>
        <taxon>Parnassius</taxon>
    </lineage>
</organism>
<evidence type="ECO:0000313" key="2">
    <source>
        <dbReference type="EMBL" id="CAG4947269.1"/>
    </source>
</evidence>
<evidence type="ECO:0000313" key="3">
    <source>
        <dbReference type="Proteomes" id="UP000691718"/>
    </source>
</evidence>